<accession>A0ABD0QLT1</accession>
<dbReference type="Pfam" id="PF17921">
    <property type="entry name" value="Integrase_H2C2"/>
    <property type="match status" value="1"/>
</dbReference>
<evidence type="ECO:0000313" key="22">
    <source>
        <dbReference type="EMBL" id="KAL0186715.1"/>
    </source>
</evidence>
<dbReference type="GO" id="GO:0003964">
    <property type="term" value="F:RNA-directed DNA polymerase activity"/>
    <property type="evidence" value="ECO:0007669"/>
    <property type="project" value="UniProtKB-KW"/>
</dbReference>
<keyword evidence="10" id="KW-0255">Endonuclease</keyword>
<dbReference type="PROSITE" id="PS50878">
    <property type="entry name" value="RT_POL"/>
    <property type="match status" value="1"/>
</dbReference>
<dbReference type="InterPro" id="IPR056924">
    <property type="entry name" value="SH3_Tf2-1"/>
</dbReference>
<evidence type="ECO:0000256" key="5">
    <source>
        <dbReference type="ARBA" id="ARBA00022679"/>
    </source>
</evidence>
<comment type="similarity">
    <text evidence="2">Belongs to the beta type-B retroviral polymerase family. HERV class-II K(HML-2) pol subfamily.</text>
</comment>
<evidence type="ECO:0000256" key="18">
    <source>
        <dbReference type="ARBA" id="ARBA00039658"/>
    </source>
</evidence>
<dbReference type="GO" id="GO:0004523">
    <property type="term" value="F:RNA-DNA hybrid ribonuclease activity"/>
    <property type="evidence" value="ECO:0007669"/>
    <property type="project" value="UniProtKB-EC"/>
</dbReference>
<dbReference type="InterPro" id="IPR016197">
    <property type="entry name" value="Chromo-like_dom_sf"/>
</dbReference>
<dbReference type="PROSITE" id="PS50013">
    <property type="entry name" value="CHROMO_2"/>
    <property type="match status" value="1"/>
</dbReference>
<keyword evidence="15" id="KW-0239">DNA-directed DNA polymerase</keyword>
<keyword evidence="13" id="KW-0229">DNA integration</keyword>
<feature type="domain" description="Reverse transcriptase" evidence="21">
    <location>
        <begin position="1"/>
        <end position="288"/>
    </location>
</feature>
<comment type="subcellular location">
    <subcellularLocation>
        <location evidence="1">Nucleus</location>
    </subcellularLocation>
</comment>
<evidence type="ECO:0000256" key="15">
    <source>
        <dbReference type="ARBA" id="ARBA00022932"/>
    </source>
</evidence>
<dbReference type="InterPro" id="IPR000477">
    <property type="entry name" value="RT_dom"/>
</dbReference>
<keyword evidence="16" id="KW-0238">DNA-binding</keyword>
<dbReference type="EC" id="3.1.26.4" evidence="3"/>
<dbReference type="InterPro" id="IPR043502">
    <property type="entry name" value="DNA/RNA_pol_sf"/>
</dbReference>
<dbReference type="GO" id="GO:0006310">
    <property type="term" value="P:DNA recombination"/>
    <property type="evidence" value="ECO:0007669"/>
    <property type="project" value="UniProtKB-KW"/>
</dbReference>
<dbReference type="SUPFAM" id="SSF54160">
    <property type="entry name" value="Chromo domain-like"/>
    <property type="match status" value="1"/>
</dbReference>
<evidence type="ECO:0000256" key="12">
    <source>
        <dbReference type="ARBA" id="ARBA00022842"/>
    </source>
</evidence>
<evidence type="ECO:0000259" key="20">
    <source>
        <dbReference type="PROSITE" id="PS50013"/>
    </source>
</evidence>
<keyword evidence="6" id="KW-0548">Nucleotidyltransferase</keyword>
<dbReference type="PANTHER" id="PTHR37984:SF5">
    <property type="entry name" value="PROTEIN NYNRIN-LIKE"/>
    <property type="match status" value="1"/>
</dbReference>
<evidence type="ECO:0000256" key="8">
    <source>
        <dbReference type="ARBA" id="ARBA00022723"/>
    </source>
</evidence>
<dbReference type="GO" id="GO:0046872">
    <property type="term" value="F:metal ion binding"/>
    <property type="evidence" value="ECO:0007669"/>
    <property type="project" value="UniProtKB-KW"/>
</dbReference>
<evidence type="ECO:0000256" key="11">
    <source>
        <dbReference type="ARBA" id="ARBA00022801"/>
    </source>
</evidence>
<dbReference type="InterPro" id="IPR000953">
    <property type="entry name" value="Chromo/chromo_shadow_dom"/>
</dbReference>
<reference evidence="22 23" key="1">
    <citation type="submission" date="2024-05" db="EMBL/GenBank/DDBJ databases">
        <title>Genome sequencing and assembly of Indian major carp, Cirrhinus mrigala (Hamilton, 1822).</title>
        <authorList>
            <person name="Mohindra V."/>
            <person name="Chowdhury L.M."/>
            <person name="Lal K."/>
            <person name="Jena J.K."/>
        </authorList>
    </citation>
    <scope>NUCLEOTIDE SEQUENCE [LARGE SCALE GENOMIC DNA]</scope>
    <source>
        <strain evidence="22">CM1030</strain>
        <tissue evidence="22">Blood</tissue>
    </source>
</reference>
<evidence type="ECO:0000256" key="13">
    <source>
        <dbReference type="ARBA" id="ARBA00022908"/>
    </source>
</evidence>
<dbReference type="CDD" id="cd09274">
    <property type="entry name" value="RNase_HI_RT_Ty3"/>
    <property type="match status" value="1"/>
</dbReference>
<evidence type="ECO:0000256" key="19">
    <source>
        <dbReference type="SAM" id="MobiDB-lite"/>
    </source>
</evidence>
<dbReference type="SUPFAM" id="SSF53098">
    <property type="entry name" value="Ribonuclease H-like"/>
    <property type="match status" value="1"/>
</dbReference>
<feature type="non-terminal residue" evidence="22">
    <location>
        <position position="1"/>
    </location>
</feature>
<dbReference type="InterPro" id="IPR050951">
    <property type="entry name" value="Retrovirus_Pol_polyprotein"/>
</dbReference>
<dbReference type="Gene3D" id="3.30.420.10">
    <property type="entry name" value="Ribonuclease H-like superfamily/Ribonuclease H"/>
    <property type="match status" value="1"/>
</dbReference>
<dbReference type="AlphaFoldDB" id="A0ABD0QLT1"/>
<feature type="region of interest" description="Disordered" evidence="19">
    <location>
        <begin position="693"/>
        <end position="714"/>
    </location>
</feature>
<dbReference type="SUPFAM" id="SSF56672">
    <property type="entry name" value="DNA/RNA polymerases"/>
    <property type="match status" value="1"/>
</dbReference>
<dbReference type="GO" id="GO:0004190">
    <property type="term" value="F:aspartic-type endopeptidase activity"/>
    <property type="evidence" value="ECO:0007669"/>
    <property type="project" value="UniProtKB-KW"/>
</dbReference>
<keyword evidence="4" id="KW-0645">Protease</keyword>
<name>A0ABD0QLT1_CIRMR</name>
<evidence type="ECO:0000256" key="14">
    <source>
        <dbReference type="ARBA" id="ARBA00022918"/>
    </source>
</evidence>
<dbReference type="GO" id="GO:0003887">
    <property type="term" value="F:DNA-directed DNA polymerase activity"/>
    <property type="evidence" value="ECO:0007669"/>
    <property type="project" value="UniProtKB-KW"/>
</dbReference>
<sequence>IILGRPWLRLHRPELRWDPCDITRWSPMCHTQCLTILLPHPPSIPTLVASTHVESPEPAFTPEVPAEYMAFQDVFSKQAATHLPPHRPWNCAIDLLPGAQLPKGKVYPLSIPERQATEEYIEEALNQGFIRPSTSPATSSLWARRMEILQQPYPLPLVPAALEDLRGAQVFTKLDLRSAYNRVLIRAGDERKTAFVTPTGHYEYQVMPCCLSISYSVFQTFMNEVFREFLHRFVVVYIDDILIYSRNIAEPRQHVQQVLHKLHQHHLYLKLEKCEFQKPSVQFLGYIISAEGVQMDQGKVKAIQDWPQPNSIKELQRFLGFSNFYRRFIKDYSSITAPLTFLLRGKPKHLTWSPAAHEAFPHLKRIFSPITSSRSRTPIYAVGEPAVLHPCAFYSRKLSPAEQNYDVGNRELLAIKLALEEWCHWLEGAVHPFTIITDHKNLQYLREAKRLNPRQARWVLFFTRSNFKITYRPGSKNIPADALSRQSSSELHTDPEPVIPPHLIVSPITWNQDQEIQQATLQEPAPPECPEGKIYVPRSQRQTLLGTAHQSPGSGHSGSKRTLSLPQSRYWWPSMCRDTIRYVQSCSVCAMSNSPCMLPTGKLVPLPIPERPGSHIGIDFVTDLPSSGGNTCVLVIVDRFSKSCKFLPLKGLPTSMETAERFFHMCSATLASLRRLCRTGALNSYLTYPWISPTDKRPDREEDPGAQTLPPGILSRGATQLEQVPPVGRVLTELSPPRYHRLNTILVHTRIPASATSGFEKARECGTQLITISSERIAPRYQPGDQVCPRNIGPFKILRQINDVTFQLQLPPRYRIHPTFHVSLLKLFFPSATETPGAETSLPSTVHKILDSRRWDGHLEYLIDWEG</sequence>
<protein>
    <recommendedName>
        <fullName evidence="18">Gypsy retrotransposon integrase-like protein 1</fullName>
        <ecNumber evidence="3">3.1.26.4</ecNumber>
    </recommendedName>
</protein>
<proteinExistence type="inferred from homology"/>
<dbReference type="GO" id="GO:0015074">
    <property type="term" value="P:DNA integration"/>
    <property type="evidence" value="ECO:0007669"/>
    <property type="project" value="UniProtKB-KW"/>
</dbReference>
<dbReference type="InterPro" id="IPR041588">
    <property type="entry name" value="Integrase_H2C2"/>
</dbReference>
<evidence type="ECO:0000256" key="2">
    <source>
        <dbReference type="ARBA" id="ARBA00010879"/>
    </source>
</evidence>
<keyword evidence="23" id="KW-1185">Reference proteome</keyword>
<evidence type="ECO:0000256" key="3">
    <source>
        <dbReference type="ARBA" id="ARBA00012180"/>
    </source>
</evidence>
<organism evidence="22 23">
    <name type="scientific">Cirrhinus mrigala</name>
    <name type="common">Mrigala</name>
    <dbReference type="NCBI Taxonomy" id="683832"/>
    <lineage>
        <taxon>Eukaryota</taxon>
        <taxon>Metazoa</taxon>
        <taxon>Chordata</taxon>
        <taxon>Craniata</taxon>
        <taxon>Vertebrata</taxon>
        <taxon>Euteleostomi</taxon>
        <taxon>Actinopterygii</taxon>
        <taxon>Neopterygii</taxon>
        <taxon>Teleostei</taxon>
        <taxon>Ostariophysi</taxon>
        <taxon>Cypriniformes</taxon>
        <taxon>Cyprinidae</taxon>
        <taxon>Labeoninae</taxon>
        <taxon>Labeonini</taxon>
        <taxon>Cirrhinus</taxon>
    </lineage>
</organism>
<dbReference type="Pfam" id="PF17917">
    <property type="entry name" value="RT_RNaseH"/>
    <property type="match status" value="1"/>
</dbReference>
<evidence type="ECO:0000256" key="10">
    <source>
        <dbReference type="ARBA" id="ARBA00022759"/>
    </source>
</evidence>
<dbReference type="PANTHER" id="PTHR37984">
    <property type="entry name" value="PROTEIN CBG26694"/>
    <property type="match status" value="1"/>
</dbReference>
<keyword evidence="17" id="KW-0233">DNA recombination</keyword>
<dbReference type="Pfam" id="PF24626">
    <property type="entry name" value="SH3_Tf2-1"/>
    <property type="match status" value="1"/>
</dbReference>
<evidence type="ECO:0000313" key="23">
    <source>
        <dbReference type="Proteomes" id="UP001529510"/>
    </source>
</evidence>
<evidence type="ECO:0000256" key="6">
    <source>
        <dbReference type="ARBA" id="ARBA00022695"/>
    </source>
</evidence>
<dbReference type="Pfam" id="PF00078">
    <property type="entry name" value="RVT_1"/>
    <property type="match status" value="1"/>
</dbReference>
<keyword evidence="9" id="KW-0064">Aspartyl protease</keyword>
<evidence type="ECO:0000259" key="21">
    <source>
        <dbReference type="PROSITE" id="PS50878"/>
    </source>
</evidence>
<feature type="non-terminal residue" evidence="22">
    <location>
        <position position="867"/>
    </location>
</feature>
<dbReference type="InterPro" id="IPR043128">
    <property type="entry name" value="Rev_trsase/Diguanyl_cyclase"/>
</dbReference>
<gene>
    <name evidence="22" type="ORF">M9458_018385</name>
</gene>
<dbReference type="InterPro" id="IPR036397">
    <property type="entry name" value="RNaseH_sf"/>
</dbReference>
<keyword evidence="11" id="KW-0378">Hydrolase</keyword>
<evidence type="ECO:0000256" key="9">
    <source>
        <dbReference type="ARBA" id="ARBA00022750"/>
    </source>
</evidence>
<comment type="caution">
    <text evidence="22">The sequence shown here is derived from an EMBL/GenBank/DDBJ whole genome shotgun (WGS) entry which is preliminary data.</text>
</comment>
<evidence type="ECO:0000256" key="4">
    <source>
        <dbReference type="ARBA" id="ARBA00022670"/>
    </source>
</evidence>
<dbReference type="Gene3D" id="1.10.340.70">
    <property type="match status" value="1"/>
</dbReference>
<dbReference type="CDD" id="cd01647">
    <property type="entry name" value="RT_LTR"/>
    <property type="match status" value="1"/>
</dbReference>
<keyword evidence="14" id="KW-0695">RNA-directed DNA polymerase</keyword>
<dbReference type="FunFam" id="3.30.70.270:FF:000020">
    <property type="entry name" value="Transposon Tf2-6 polyprotein-like Protein"/>
    <property type="match status" value="1"/>
</dbReference>
<keyword evidence="7" id="KW-0540">Nuclease</keyword>
<dbReference type="GO" id="GO:0005634">
    <property type="term" value="C:nucleus"/>
    <property type="evidence" value="ECO:0007669"/>
    <property type="project" value="UniProtKB-SubCell"/>
</dbReference>
<dbReference type="CDD" id="cd00024">
    <property type="entry name" value="CD_CSD"/>
    <property type="match status" value="1"/>
</dbReference>
<dbReference type="InterPro" id="IPR012337">
    <property type="entry name" value="RNaseH-like_sf"/>
</dbReference>
<evidence type="ECO:0000256" key="1">
    <source>
        <dbReference type="ARBA" id="ARBA00004123"/>
    </source>
</evidence>
<keyword evidence="8" id="KW-0479">Metal-binding</keyword>
<evidence type="ECO:0000256" key="17">
    <source>
        <dbReference type="ARBA" id="ARBA00023172"/>
    </source>
</evidence>
<evidence type="ECO:0000256" key="7">
    <source>
        <dbReference type="ARBA" id="ARBA00022722"/>
    </source>
</evidence>
<dbReference type="FunFam" id="1.10.340.70:FF:000001">
    <property type="entry name" value="Retrovirus-related Pol polyprotein from transposon gypsy-like Protein"/>
    <property type="match status" value="1"/>
</dbReference>
<dbReference type="GO" id="GO:0006508">
    <property type="term" value="P:proteolysis"/>
    <property type="evidence" value="ECO:0007669"/>
    <property type="project" value="UniProtKB-KW"/>
</dbReference>
<dbReference type="InterPro" id="IPR041373">
    <property type="entry name" value="RT_RNaseH"/>
</dbReference>
<dbReference type="Gene3D" id="3.30.70.270">
    <property type="match status" value="2"/>
</dbReference>
<keyword evidence="5" id="KW-0808">Transferase</keyword>
<evidence type="ECO:0000256" key="16">
    <source>
        <dbReference type="ARBA" id="ARBA00023125"/>
    </source>
</evidence>
<keyword evidence="12" id="KW-0460">Magnesium</keyword>
<dbReference type="EMBL" id="JAMKFB020000008">
    <property type="protein sequence ID" value="KAL0186715.1"/>
    <property type="molecule type" value="Genomic_DNA"/>
</dbReference>
<dbReference type="Proteomes" id="UP001529510">
    <property type="component" value="Unassembled WGS sequence"/>
</dbReference>
<dbReference type="GO" id="GO:0003677">
    <property type="term" value="F:DNA binding"/>
    <property type="evidence" value="ECO:0007669"/>
    <property type="project" value="UniProtKB-KW"/>
</dbReference>
<feature type="domain" description="Chromo" evidence="20">
    <location>
        <begin position="844"/>
        <end position="867"/>
    </location>
</feature>
<dbReference type="Gene3D" id="3.10.10.10">
    <property type="entry name" value="HIV Type 1 Reverse Transcriptase, subunit A, domain 1"/>
    <property type="match status" value="2"/>
</dbReference>